<dbReference type="InterPro" id="IPR025961">
    <property type="entry name" value="Metal_resist"/>
</dbReference>
<keyword evidence="1" id="KW-0812">Transmembrane</keyword>
<organism evidence="2 3">
    <name type="scientific">Rhodoplanes roseus</name>
    <dbReference type="NCBI Taxonomy" id="29409"/>
    <lineage>
        <taxon>Bacteria</taxon>
        <taxon>Pseudomonadati</taxon>
        <taxon>Pseudomonadota</taxon>
        <taxon>Alphaproteobacteria</taxon>
        <taxon>Hyphomicrobiales</taxon>
        <taxon>Nitrobacteraceae</taxon>
        <taxon>Rhodoplanes</taxon>
    </lineage>
</organism>
<evidence type="ECO:0000313" key="3">
    <source>
        <dbReference type="Proteomes" id="UP000249130"/>
    </source>
</evidence>
<sequence>MAGNGWMGRSGGLRIVLFVSLGVNLFLAGSWVGTLMRPGWPPPPPPRPMQEIARELQGRIAPDSMAKVEALMGEIDTRIRSGPGDPRRMDDRLRELLSADRFDVEAFTTTVDRFLSARSENDKVIAKRIAEVVVDFSPADRKVLAEVVLR</sequence>
<evidence type="ECO:0008006" key="4">
    <source>
        <dbReference type="Google" id="ProtNLM"/>
    </source>
</evidence>
<gene>
    <name evidence="2" type="ORF">CH341_12635</name>
</gene>
<proteinExistence type="predicted"/>
<evidence type="ECO:0000256" key="1">
    <source>
        <dbReference type="SAM" id="Phobius"/>
    </source>
</evidence>
<dbReference type="Proteomes" id="UP000249130">
    <property type="component" value="Unassembled WGS sequence"/>
</dbReference>
<keyword evidence="3" id="KW-1185">Reference proteome</keyword>
<dbReference type="AlphaFoldDB" id="A0A327L7U6"/>
<comment type="caution">
    <text evidence="2">The sequence shown here is derived from an EMBL/GenBank/DDBJ whole genome shotgun (WGS) entry which is preliminary data.</text>
</comment>
<feature type="transmembrane region" description="Helical" evidence="1">
    <location>
        <begin position="12"/>
        <end position="33"/>
    </location>
</feature>
<dbReference type="Pfam" id="PF13801">
    <property type="entry name" value="Metal_resist"/>
    <property type="match status" value="1"/>
</dbReference>
<keyword evidence="1" id="KW-0472">Membrane</keyword>
<evidence type="ECO:0000313" key="2">
    <source>
        <dbReference type="EMBL" id="RAI43748.1"/>
    </source>
</evidence>
<name>A0A327L7U6_9BRAD</name>
<reference evidence="2 3" key="1">
    <citation type="submission" date="2017-07" db="EMBL/GenBank/DDBJ databases">
        <title>Draft Genome Sequences of Select Purple Nonsulfur Bacteria.</title>
        <authorList>
            <person name="Lasarre B."/>
            <person name="Mckinlay J.B."/>
        </authorList>
    </citation>
    <scope>NUCLEOTIDE SEQUENCE [LARGE SCALE GENOMIC DNA]</scope>
    <source>
        <strain evidence="2 3">DSM 5909</strain>
    </source>
</reference>
<accession>A0A327L7U6</accession>
<dbReference type="EMBL" id="NPEX01000072">
    <property type="protein sequence ID" value="RAI43748.1"/>
    <property type="molecule type" value="Genomic_DNA"/>
</dbReference>
<feature type="non-terminal residue" evidence="2">
    <location>
        <position position="150"/>
    </location>
</feature>
<protein>
    <recommendedName>
        <fullName evidence="4">Periplasmic heavy metal sensor</fullName>
    </recommendedName>
</protein>
<keyword evidence="1" id="KW-1133">Transmembrane helix</keyword>